<dbReference type="EMBL" id="KV784360">
    <property type="protein sequence ID" value="OEU14677.1"/>
    <property type="molecule type" value="Genomic_DNA"/>
</dbReference>
<dbReference type="AlphaFoldDB" id="A0A1E7F948"/>
<feature type="domain" description="Thioredoxin" evidence="2">
    <location>
        <begin position="147"/>
        <end position="240"/>
    </location>
</feature>
<organism evidence="3 4">
    <name type="scientific">Fragilariopsis cylindrus CCMP1102</name>
    <dbReference type="NCBI Taxonomy" id="635003"/>
    <lineage>
        <taxon>Eukaryota</taxon>
        <taxon>Sar</taxon>
        <taxon>Stramenopiles</taxon>
        <taxon>Ochrophyta</taxon>
        <taxon>Bacillariophyta</taxon>
        <taxon>Bacillariophyceae</taxon>
        <taxon>Bacillariophycidae</taxon>
        <taxon>Bacillariales</taxon>
        <taxon>Bacillariaceae</taxon>
        <taxon>Fragilariopsis</taxon>
    </lineage>
</organism>
<sequence>MFVLVLFIVTLCCANNIVVVEPFQSNNAIRTNNNSNSRRQEDSSASTGKLQHIVKDSRVFVSPSDDQKELIVGDGDDDDDDPEKSSNTDRALSNLLGDMFQQKLEMSQEMKEIEALQAASSQQQNESNGNNVIDMPVLDKDGIYRILNEDQFHNFQAEHSDKLVFMKFSSPICQACRMLKQKFQQLHRSDDPRFVTAPVVFADIVISNNKKVKDPFRDYVTSQLQVKRIPTIYFYVNGGETPVGKFCCDLDTGGCSWPTIQQKMLQSIDQWTTKVTGDDGITQHYEVLRKATTTLHKDNDDGIVEKAAVKDNNVVLISPTTNIAASAGTATMNTTITTTTTPAVTEEKSKKPRKSFRKRIRNLLSRRKNTA</sequence>
<dbReference type="Gene3D" id="3.40.30.10">
    <property type="entry name" value="Glutaredoxin"/>
    <property type="match status" value="1"/>
</dbReference>
<keyword evidence="4" id="KW-1185">Reference proteome</keyword>
<dbReference type="CDD" id="cd02961">
    <property type="entry name" value="PDI_a_family"/>
    <property type="match status" value="1"/>
</dbReference>
<dbReference type="InParanoid" id="A0A1E7F948"/>
<dbReference type="Pfam" id="PF00085">
    <property type="entry name" value="Thioredoxin"/>
    <property type="match status" value="1"/>
</dbReference>
<dbReference type="Proteomes" id="UP000095751">
    <property type="component" value="Unassembled WGS sequence"/>
</dbReference>
<dbReference type="InterPro" id="IPR036249">
    <property type="entry name" value="Thioredoxin-like_sf"/>
</dbReference>
<dbReference type="KEGG" id="fcy:FRACYDRAFT_241229"/>
<feature type="compositionally biased region" description="Low complexity" evidence="1">
    <location>
        <begin position="115"/>
        <end position="131"/>
    </location>
</feature>
<evidence type="ECO:0000259" key="2">
    <source>
        <dbReference type="Pfam" id="PF00085"/>
    </source>
</evidence>
<feature type="region of interest" description="Disordered" evidence="1">
    <location>
        <begin position="114"/>
        <end position="134"/>
    </location>
</feature>
<feature type="compositionally biased region" description="Low complexity" evidence="1">
    <location>
        <begin position="28"/>
        <end position="37"/>
    </location>
</feature>
<dbReference type="OrthoDB" id="47418at2759"/>
<feature type="region of interest" description="Disordered" evidence="1">
    <location>
        <begin position="65"/>
        <end position="91"/>
    </location>
</feature>
<protein>
    <recommendedName>
        <fullName evidence="2">Thioredoxin domain-containing protein</fullName>
    </recommendedName>
</protein>
<evidence type="ECO:0000313" key="4">
    <source>
        <dbReference type="Proteomes" id="UP000095751"/>
    </source>
</evidence>
<evidence type="ECO:0000313" key="3">
    <source>
        <dbReference type="EMBL" id="OEU14677.1"/>
    </source>
</evidence>
<accession>A0A1E7F948</accession>
<reference evidence="3 4" key="1">
    <citation type="submission" date="2016-09" db="EMBL/GenBank/DDBJ databases">
        <title>Extensive genetic diversity and differential bi-allelic expression allows diatom success in the polar Southern Ocean.</title>
        <authorList>
            <consortium name="DOE Joint Genome Institute"/>
            <person name="Mock T."/>
            <person name="Otillar R.P."/>
            <person name="Strauss J."/>
            <person name="Dupont C."/>
            <person name="Frickenhaus S."/>
            <person name="Maumus F."/>
            <person name="Mcmullan M."/>
            <person name="Sanges R."/>
            <person name="Schmutz J."/>
            <person name="Toseland A."/>
            <person name="Valas R."/>
            <person name="Veluchamy A."/>
            <person name="Ward B.J."/>
            <person name="Allen A."/>
            <person name="Barry K."/>
            <person name="Falciatore A."/>
            <person name="Ferrante M."/>
            <person name="Fortunato A.E."/>
            <person name="Gloeckner G."/>
            <person name="Gruber A."/>
            <person name="Hipkin R."/>
            <person name="Janech M."/>
            <person name="Kroth P."/>
            <person name="Leese F."/>
            <person name="Lindquist E."/>
            <person name="Lyon B.R."/>
            <person name="Martin J."/>
            <person name="Mayer C."/>
            <person name="Parker M."/>
            <person name="Quesneville H."/>
            <person name="Raymond J."/>
            <person name="Uhlig C."/>
            <person name="Valentin K.U."/>
            <person name="Worden A.Z."/>
            <person name="Armbrust E.V."/>
            <person name="Bowler C."/>
            <person name="Green B."/>
            <person name="Moulton V."/>
            <person name="Van Oosterhout C."/>
            <person name="Grigoriev I."/>
        </authorList>
    </citation>
    <scope>NUCLEOTIDE SEQUENCE [LARGE SCALE GENOMIC DNA]</scope>
    <source>
        <strain evidence="3 4">CCMP1102</strain>
    </source>
</reference>
<feature type="region of interest" description="Disordered" evidence="1">
    <location>
        <begin position="28"/>
        <end position="49"/>
    </location>
</feature>
<dbReference type="InterPro" id="IPR013766">
    <property type="entry name" value="Thioredoxin_domain"/>
</dbReference>
<gene>
    <name evidence="3" type="ORF">FRACYDRAFT_241229</name>
</gene>
<name>A0A1E7F948_9STRA</name>
<evidence type="ECO:0000256" key="1">
    <source>
        <dbReference type="SAM" id="MobiDB-lite"/>
    </source>
</evidence>
<proteinExistence type="predicted"/>
<dbReference type="SUPFAM" id="SSF52833">
    <property type="entry name" value="Thioredoxin-like"/>
    <property type="match status" value="1"/>
</dbReference>